<evidence type="ECO:0000256" key="1">
    <source>
        <dbReference type="ARBA" id="ARBA00022729"/>
    </source>
</evidence>
<dbReference type="GO" id="GO:0005549">
    <property type="term" value="F:odorant binding"/>
    <property type="evidence" value="ECO:0007669"/>
    <property type="project" value="InterPro"/>
</dbReference>
<gene>
    <name evidence="2" type="ORF">GEV33_014079</name>
</gene>
<dbReference type="EMBL" id="JABDTM020028585">
    <property type="protein sequence ID" value="KAH0808711.1"/>
    <property type="molecule type" value="Genomic_DNA"/>
</dbReference>
<evidence type="ECO:0000313" key="2">
    <source>
        <dbReference type="EMBL" id="KAH0808711.1"/>
    </source>
</evidence>
<dbReference type="Gene3D" id="1.10.238.20">
    <property type="entry name" value="Pheromone/general odorant binding protein domain"/>
    <property type="match status" value="2"/>
</dbReference>
<keyword evidence="1" id="KW-0732">Signal</keyword>
<proteinExistence type="predicted"/>
<dbReference type="GO" id="GO:0007608">
    <property type="term" value="P:sensory perception of smell"/>
    <property type="evidence" value="ECO:0007669"/>
    <property type="project" value="TreeGrafter"/>
</dbReference>
<comment type="caution">
    <text evidence="2">The sequence shown here is derived from an EMBL/GenBank/DDBJ whole genome shotgun (WGS) entry which is preliminary data.</text>
</comment>
<dbReference type="PANTHER" id="PTHR11857">
    <property type="entry name" value="ODORANT BINDING PROTEIN-RELATED"/>
    <property type="match status" value="1"/>
</dbReference>
<keyword evidence="3" id="KW-1185">Reference proteome</keyword>
<protein>
    <submittedName>
        <fullName evidence="2">Uncharacterized protein</fullName>
    </submittedName>
</protein>
<organism evidence="2 3">
    <name type="scientific">Tenebrio molitor</name>
    <name type="common">Yellow mealworm beetle</name>
    <dbReference type="NCBI Taxonomy" id="7067"/>
    <lineage>
        <taxon>Eukaryota</taxon>
        <taxon>Metazoa</taxon>
        <taxon>Ecdysozoa</taxon>
        <taxon>Arthropoda</taxon>
        <taxon>Hexapoda</taxon>
        <taxon>Insecta</taxon>
        <taxon>Pterygota</taxon>
        <taxon>Neoptera</taxon>
        <taxon>Endopterygota</taxon>
        <taxon>Coleoptera</taxon>
        <taxon>Polyphaga</taxon>
        <taxon>Cucujiformia</taxon>
        <taxon>Tenebrionidae</taxon>
        <taxon>Tenebrio</taxon>
    </lineage>
</organism>
<reference evidence="2" key="2">
    <citation type="submission" date="2021-08" db="EMBL/GenBank/DDBJ databases">
        <authorList>
            <person name="Eriksson T."/>
        </authorList>
    </citation>
    <scope>NUCLEOTIDE SEQUENCE</scope>
    <source>
        <strain evidence="2">Stoneville</strain>
        <tissue evidence="2">Whole head</tissue>
    </source>
</reference>
<dbReference type="CDD" id="cd23992">
    <property type="entry name" value="PBP_GOBP"/>
    <property type="match status" value="2"/>
</dbReference>
<accession>A0A8J6H6N3</accession>
<name>A0A8J6H6N3_TENMO</name>
<dbReference type="InterPro" id="IPR036728">
    <property type="entry name" value="PBP_GOBP_sf"/>
</dbReference>
<reference evidence="2" key="1">
    <citation type="journal article" date="2020" name="J Insects Food Feed">
        <title>The yellow mealworm (Tenebrio molitor) genome: a resource for the emerging insects as food and feed industry.</title>
        <authorList>
            <person name="Eriksson T."/>
            <person name="Andere A."/>
            <person name="Kelstrup H."/>
            <person name="Emery V."/>
            <person name="Picard C."/>
        </authorList>
    </citation>
    <scope>NUCLEOTIDE SEQUENCE</scope>
    <source>
        <strain evidence="2">Stoneville</strain>
        <tissue evidence="2">Whole head</tissue>
    </source>
</reference>
<dbReference type="GO" id="GO:0005615">
    <property type="term" value="C:extracellular space"/>
    <property type="evidence" value="ECO:0007669"/>
    <property type="project" value="TreeGrafter"/>
</dbReference>
<dbReference type="Pfam" id="PF01395">
    <property type="entry name" value="PBP_GOBP"/>
    <property type="match status" value="2"/>
</dbReference>
<dbReference type="SUPFAM" id="SSF47565">
    <property type="entry name" value="Insect pheromone/odorant-binding proteins"/>
    <property type="match status" value="2"/>
</dbReference>
<dbReference type="AlphaFoldDB" id="A0A8J6H6N3"/>
<dbReference type="Proteomes" id="UP000719412">
    <property type="component" value="Unassembled WGS sequence"/>
</dbReference>
<sequence length="182" mass="21012">MKEDCRQKNGLTVKDVKELGDGDENFTSWDKKKCYIKCMFEKGGYIQSDGTILVEKMRRNEIADGDKERLDKVYGCISKLNNSVTHVTEEMKKECREENGLTIEDVKLLKDVDLISQDKKCYIKCMYEKAGFIQSDGTILVEKMKRDGLAHRDKETVDKVYECINKVSTCDKIADMMEFFSP</sequence>
<evidence type="ECO:0000313" key="3">
    <source>
        <dbReference type="Proteomes" id="UP000719412"/>
    </source>
</evidence>
<dbReference type="InterPro" id="IPR006170">
    <property type="entry name" value="PBP/GOBP"/>
</dbReference>